<feature type="domain" description="Glucagon / GIP / secretin / VIP family" evidence="5">
    <location>
        <begin position="48"/>
        <end position="70"/>
    </location>
</feature>
<dbReference type="GO" id="GO:0070374">
    <property type="term" value="P:positive regulation of ERK1 and ERK2 cascade"/>
    <property type="evidence" value="ECO:0007669"/>
    <property type="project" value="TreeGrafter"/>
</dbReference>
<keyword evidence="3" id="KW-0964">Secreted</keyword>
<evidence type="ECO:0000256" key="2">
    <source>
        <dbReference type="ARBA" id="ARBA00008369"/>
    </source>
</evidence>
<name>A0A498MZW5_LABRO</name>
<keyword evidence="4" id="KW-0732">Signal</keyword>
<dbReference type="PROSITE" id="PS00260">
    <property type="entry name" value="GLUCAGON"/>
    <property type="match status" value="1"/>
</dbReference>
<dbReference type="GO" id="GO:0043204">
    <property type="term" value="C:perikaryon"/>
    <property type="evidence" value="ECO:0007669"/>
    <property type="project" value="TreeGrafter"/>
</dbReference>
<dbReference type="Pfam" id="PF00123">
    <property type="entry name" value="Hormone_2"/>
    <property type="match status" value="1"/>
</dbReference>
<dbReference type="GO" id="GO:0005184">
    <property type="term" value="F:neuropeptide hormone activity"/>
    <property type="evidence" value="ECO:0007669"/>
    <property type="project" value="InterPro"/>
</dbReference>
<dbReference type="EMBL" id="QBIY01012558">
    <property type="protein sequence ID" value="RXN23796.1"/>
    <property type="molecule type" value="Genomic_DNA"/>
</dbReference>
<reference evidence="6 7" key="1">
    <citation type="submission" date="2018-03" db="EMBL/GenBank/DDBJ databases">
        <title>Draft genome sequence of Rohu Carp (Labeo rohita).</title>
        <authorList>
            <person name="Das P."/>
            <person name="Kushwaha B."/>
            <person name="Joshi C.G."/>
            <person name="Kumar D."/>
            <person name="Nagpure N.S."/>
            <person name="Sahoo L."/>
            <person name="Das S.P."/>
            <person name="Bit A."/>
            <person name="Patnaik S."/>
            <person name="Meher P.K."/>
            <person name="Jayasankar P."/>
            <person name="Koringa P.G."/>
            <person name="Patel N.V."/>
            <person name="Hinsu A.T."/>
            <person name="Kumar R."/>
            <person name="Pandey M."/>
            <person name="Agarwal S."/>
            <person name="Srivastava S."/>
            <person name="Singh M."/>
            <person name="Iquebal M.A."/>
            <person name="Jaiswal S."/>
            <person name="Angadi U.B."/>
            <person name="Kumar N."/>
            <person name="Raza M."/>
            <person name="Shah T.M."/>
            <person name="Rai A."/>
            <person name="Jena J.K."/>
        </authorList>
    </citation>
    <scope>NUCLEOTIDE SEQUENCE [LARGE SCALE GENOMIC DNA]</scope>
    <source>
        <strain evidence="6">DASCIFA01</strain>
        <tissue evidence="6">Testis</tissue>
    </source>
</reference>
<evidence type="ECO:0000313" key="6">
    <source>
        <dbReference type="EMBL" id="RXN23796.1"/>
    </source>
</evidence>
<comment type="similarity">
    <text evidence="2">Belongs to the glucagon family.</text>
</comment>
<protein>
    <submittedName>
        <fullName evidence="6">Pituitary adenylate cyclase-activating polypeptide isoform X3</fullName>
    </submittedName>
</protein>
<gene>
    <name evidence="6" type="ORF">ROHU_022624</name>
</gene>
<dbReference type="GO" id="GO:0007189">
    <property type="term" value="P:adenylate cyclase-activating G protein-coupled receptor signaling pathway"/>
    <property type="evidence" value="ECO:0007669"/>
    <property type="project" value="TreeGrafter"/>
</dbReference>
<feature type="chain" id="PRO_5019725905" evidence="4">
    <location>
        <begin position="24"/>
        <end position="84"/>
    </location>
</feature>
<dbReference type="InterPro" id="IPR046963">
    <property type="entry name" value="VIP/GHRH-like"/>
</dbReference>
<dbReference type="Proteomes" id="UP000290572">
    <property type="component" value="Unassembled WGS sequence"/>
</dbReference>
<dbReference type="GO" id="GO:0031175">
    <property type="term" value="P:neuron projection development"/>
    <property type="evidence" value="ECO:0007669"/>
    <property type="project" value="TreeGrafter"/>
</dbReference>
<evidence type="ECO:0000313" key="7">
    <source>
        <dbReference type="Proteomes" id="UP000290572"/>
    </source>
</evidence>
<evidence type="ECO:0000256" key="3">
    <source>
        <dbReference type="ARBA" id="ARBA00022525"/>
    </source>
</evidence>
<evidence type="ECO:0000256" key="1">
    <source>
        <dbReference type="ARBA" id="ARBA00004613"/>
    </source>
</evidence>
<dbReference type="PANTHER" id="PTHR11213">
    <property type="entry name" value="GLUCAGON-FAMILY NEUROPEPTIDE"/>
    <property type="match status" value="1"/>
</dbReference>
<dbReference type="GO" id="GO:0043005">
    <property type="term" value="C:neuron projection"/>
    <property type="evidence" value="ECO:0007669"/>
    <property type="project" value="TreeGrafter"/>
</dbReference>
<keyword evidence="7" id="KW-1185">Reference proteome</keyword>
<dbReference type="InterPro" id="IPR000532">
    <property type="entry name" value="Glucagon_GIP_secretin_VIP"/>
</dbReference>
<sequence length="84" mass="9271">MMTSSKTTLAFLIYGLLVQCNVCSPLSYPNIRGGSTIEDENEPLSKRHSDGVFTDSYSRYRKQMAVKKYLAAVLGKRLCDTGGS</sequence>
<dbReference type="AlphaFoldDB" id="A0A498MZW5"/>
<comment type="subcellular location">
    <subcellularLocation>
        <location evidence="1">Secreted</location>
    </subcellularLocation>
</comment>
<dbReference type="Gene3D" id="6.10.250.590">
    <property type="match status" value="1"/>
</dbReference>
<evidence type="ECO:0000259" key="5">
    <source>
        <dbReference type="PROSITE" id="PS00260"/>
    </source>
</evidence>
<accession>A0A498MZW5</accession>
<dbReference type="GO" id="GO:0016521">
    <property type="term" value="F:pituitary adenylate cyclase activating polypeptide activity"/>
    <property type="evidence" value="ECO:0007669"/>
    <property type="project" value="TreeGrafter"/>
</dbReference>
<dbReference type="GO" id="GO:0032880">
    <property type="term" value="P:regulation of protein localization"/>
    <property type="evidence" value="ECO:0007669"/>
    <property type="project" value="TreeGrafter"/>
</dbReference>
<comment type="caution">
    <text evidence="6">The sequence shown here is derived from an EMBL/GenBank/DDBJ whole genome shotgun (WGS) entry which is preliminary data.</text>
</comment>
<organism evidence="6 7">
    <name type="scientific">Labeo rohita</name>
    <name type="common">Indian major carp</name>
    <name type="synonym">Cyprinus rohita</name>
    <dbReference type="NCBI Taxonomy" id="84645"/>
    <lineage>
        <taxon>Eukaryota</taxon>
        <taxon>Metazoa</taxon>
        <taxon>Chordata</taxon>
        <taxon>Craniata</taxon>
        <taxon>Vertebrata</taxon>
        <taxon>Euteleostomi</taxon>
        <taxon>Actinopterygii</taxon>
        <taxon>Neopterygii</taxon>
        <taxon>Teleostei</taxon>
        <taxon>Ostariophysi</taxon>
        <taxon>Cypriniformes</taxon>
        <taxon>Cyprinidae</taxon>
        <taxon>Labeoninae</taxon>
        <taxon>Labeonini</taxon>
        <taxon>Labeo</taxon>
    </lineage>
</organism>
<evidence type="ECO:0000256" key="4">
    <source>
        <dbReference type="SAM" id="SignalP"/>
    </source>
</evidence>
<dbReference type="STRING" id="84645.A0A498MZW5"/>
<feature type="signal peptide" evidence="4">
    <location>
        <begin position="1"/>
        <end position="23"/>
    </location>
</feature>
<dbReference type="GO" id="GO:0005576">
    <property type="term" value="C:extracellular region"/>
    <property type="evidence" value="ECO:0007669"/>
    <property type="project" value="UniProtKB-SubCell"/>
</dbReference>
<dbReference type="GO" id="GO:0051428">
    <property type="term" value="F:peptide hormone receptor binding"/>
    <property type="evidence" value="ECO:0007669"/>
    <property type="project" value="TreeGrafter"/>
</dbReference>
<dbReference type="GO" id="GO:0007218">
    <property type="term" value="P:neuropeptide signaling pathway"/>
    <property type="evidence" value="ECO:0007669"/>
    <property type="project" value="TreeGrafter"/>
</dbReference>
<dbReference type="PANTHER" id="PTHR11213:SF1">
    <property type="entry name" value="PITUITARY ADENYLATE CYCLASE-ACTIVATING POLYPEPTIDE"/>
    <property type="match status" value="1"/>
</dbReference>
<dbReference type="SMART" id="SM00070">
    <property type="entry name" value="GLUCA"/>
    <property type="match status" value="1"/>
</dbReference>
<proteinExistence type="inferred from homology"/>
<dbReference type="PRINTS" id="PR00275">
    <property type="entry name" value="GLUCAGON"/>
</dbReference>